<evidence type="ECO:0000256" key="1">
    <source>
        <dbReference type="SAM" id="MobiDB-lite"/>
    </source>
</evidence>
<dbReference type="EMBL" id="WOCE01000008">
    <property type="protein sequence ID" value="KAE9609411.1"/>
    <property type="molecule type" value="Genomic_DNA"/>
</dbReference>
<organism evidence="2 3">
    <name type="scientific">Lupinus albus</name>
    <name type="common">White lupine</name>
    <name type="synonym">Lupinus termis</name>
    <dbReference type="NCBI Taxonomy" id="3870"/>
    <lineage>
        <taxon>Eukaryota</taxon>
        <taxon>Viridiplantae</taxon>
        <taxon>Streptophyta</taxon>
        <taxon>Embryophyta</taxon>
        <taxon>Tracheophyta</taxon>
        <taxon>Spermatophyta</taxon>
        <taxon>Magnoliopsida</taxon>
        <taxon>eudicotyledons</taxon>
        <taxon>Gunneridae</taxon>
        <taxon>Pentapetalae</taxon>
        <taxon>rosids</taxon>
        <taxon>fabids</taxon>
        <taxon>Fabales</taxon>
        <taxon>Fabaceae</taxon>
        <taxon>Papilionoideae</taxon>
        <taxon>50 kb inversion clade</taxon>
        <taxon>genistoids sensu lato</taxon>
        <taxon>core genistoids</taxon>
        <taxon>Genisteae</taxon>
        <taxon>Lupinus</taxon>
    </lineage>
</organism>
<evidence type="ECO:0000313" key="3">
    <source>
        <dbReference type="Proteomes" id="UP000447434"/>
    </source>
</evidence>
<feature type="region of interest" description="Disordered" evidence="1">
    <location>
        <begin position="53"/>
        <end position="88"/>
    </location>
</feature>
<gene>
    <name evidence="2" type="ORF">Lalb_Chr08g0245891</name>
</gene>
<proteinExistence type="predicted"/>
<protein>
    <submittedName>
        <fullName evidence="2">Uncharacterized protein</fullName>
    </submittedName>
</protein>
<keyword evidence="3" id="KW-1185">Reference proteome</keyword>
<sequence>MVFTTKEDIKIVSSADPVSNNLSSTSTISHENPTPQVSVVTLAGENKGAIMHIGSSSKKESSIHIHRAYKTNQTQETTTDEDESSCNDSMDKAFVNSNIQSMNNSMMLHGSISGRDPGVRLILKPQPSIKSLETGKGEIVNKLSYRPQPVVRR</sequence>
<dbReference type="PANTHER" id="PTHR33472">
    <property type="entry name" value="OS01G0106600 PROTEIN"/>
    <property type="match status" value="1"/>
</dbReference>
<accession>A0A6A4Q6E1</accession>
<dbReference type="AlphaFoldDB" id="A0A6A4Q6E1"/>
<name>A0A6A4Q6E1_LUPAL</name>
<evidence type="ECO:0000313" key="2">
    <source>
        <dbReference type="EMBL" id="KAE9609411.1"/>
    </source>
</evidence>
<reference evidence="3" key="1">
    <citation type="journal article" date="2020" name="Nat. Commun.">
        <title>Genome sequence of the cluster root forming white lupin.</title>
        <authorList>
            <person name="Hufnagel B."/>
            <person name="Marques A."/>
            <person name="Soriano A."/>
            <person name="Marques L."/>
            <person name="Divol F."/>
            <person name="Doumas P."/>
            <person name="Sallet E."/>
            <person name="Mancinotti D."/>
            <person name="Carrere S."/>
            <person name="Marande W."/>
            <person name="Arribat S."/>
            <person name="Keller J."/>
            <person name="Huneau C."/>
            <person name="Blein T."/>
            <person name="Aime D."/>
            <person name="Laguerre M."/>
            <person name="Taylor J."/>
            <person name="Schubert V."/>
            <person name="Nelson M."/>
            <person name="Geu-Flores F."/>
            <person name="Crespi M."/>
            <person name="Gallardo-Guerrero K."/>
            <person name="Delaux P.-M."/>
            <person name="Salse J."/>
            <person name="Berges H."/>
            <person name="Guyot R."/>
            <person name="Gouzy J."/>
            <person name="Peret B."/>
        </authorList>
    </citation>
    <scope>NUCLEOTIDE SEQUENCE [LARGE SCALE GENOMIC DNA]</scope>
    <source>
        <strain evidence="3">cv. Amiga</strain>
    </source>
</reference>
<dbReference type="OrthoDB" id="1709592at2759"/>
<comment type="caution">
    <text evidence="2">The sequence shown here is derived from an EMBL/GenBank/DDBJ whole genome shotgun (WGS) entry which is preliminary data.</text>
</comment>
<dbReference type="Proteomes" id="UP000447434">
    <property type="component" value="Chromosome 8"/>
</dbReference>
<dbReference type="PANTHER" id="PTHR33472:SF24">
    <property type="entry name" value="VEGETATIVE CELL WALL PROTEIN GP1-LIKE"/>
    <property type="match status" value="1"/>
</dbReference>